<sequence length="283" mass="31604" precursor="true">MHMNFLRVLALVSIMIAGAGCMSSMKHDAKTDASGRKTLRVMTYNVHYSRGLDGEYDVERIADVIQSGDADLIALQEVDKNTIRSGHVDMPRRLQEQTGMYHTFGKAIDFQGGEYGVMLMSKWPITDITVHELPYSVGSERRIALSGLVDVPGMGEVRLVSTHLQWQPEEDRYLQARELNRVFANSDVTPVILGGDFNSGYASVVMDEMLKFWKVSSKIDTGKTYPADEPNIQIDHLMTSGDIQFETKSIKVIDDRIASDHRPVVVELELIGAQHEEDVDGGE</sequence>
<dbReference type="Pfam" id="PF03372">
    <property type="entry name" value="Exo_endo_phos"/>
    <property type="match status" value="1"/>
</dbReference>
<dbReference type="EMBL" id="CP036425">
    <property type="protein sequence ID" value="QDU33229.1"/>
    <property type="molecule type" value="Genomic_DNA"/>
</dbReference>
<dbReference type="Proteomes" id="UP000317369">
    <property type="component" value="Chromosome"/>
</dbReference>
<dbReference type="GO" id="GO:0003824">
    <property type="term" value="F:catalytic activity"/>
    <property type="evidence" value="ECO:0007669"/>
    <property type="project" value="InterPro"/>
</dbReference>
<protein>
    <recommendedName>
        <fullName evidence="2">Endonuclease/exonuclease/phosphatase domain-containing protein</fullName>
    </recommendedName>
</protein>
<evidence type="ECO:0000313" key="3">
    <source>
        <dbReference type="EMBL" id="QDU33229.1"/>
    </source>
</evidence>
<dbReference type="Gene3D" id="3.60.10.10">
    <property type="entry name" value="Endonuclease/exonuclease/phosphatase"/>
    <property type="match status" value="1"/>
</dbReference>
<dbReference type="GO" id="GO:0016020">
    <property type="term" value="C:membrane"/>
    <property type="evidence" value="ECO:0007669"/>
    <property type="project" value="GOC"/>
</dbReference>
<proteinExistence type="predicted"/>
<dbReference type="SUPFAM" id="SSF56219">
    <property type="entry name" value="DNase I-like"/>
    <property type="match status" value="1"/>
</dbReference>
<dbReference type="GO" id="GO:0006506">
    <property type="term" value="P:GPI anchor biosynthetic process"/>
    <property type="evidence" value="ECO:0007669"/>
    <property type="project" value="TreeGrafter"/>
</dbReference>
<gene>
    <name evidence="3" type="ORF">KS4_12740</name>
</gene>
<feature type="signal peptide" evidence="1">
    <location>
        <begin position="1"/>
        <end position="19"/>
    </location>
</feature>
<dbReference type="InterPro" id="IPR036691">
    <property type="entry name" value="Endo/exonu/phosph_ase_sf"/>
</dbReference>
<keyword evidence="4" id="KW-1185">Reference proteome</keyword>
<name>A0A517YSL6_9BACT</name>
<evidence type="ECO:0000313" key="4">
    <source>
        <dbReference type="Proteomes" id="UP000317369"/>
    </source>
</evidence>
<dbReference type="AlphaFoldDB" id="A0A517YSL6"/>
<evidence type="ECO:0000256" key="1">
    <source>
        <dbReference type="SAM" id="SignalP"/>
    </source>
</evidence>
<dbReference type="PANTHER" id="PTHR14859:SF15">
    <property type="entry name" value="ENDONUCLEASE_EXONUCLEASE_PHOSPHATASE DOMAIN-CONTAINING PROTEIN"/>
    <property type="match status" value="1"/>
</dbReference>
<keyword evidence="1" id="KW-0732">Signal</keyword>
<reference evidence="3 4" key="1">
    <citation type="submission" date="2019-02" db="EMBL/GenBank/DDBJ databases">
        <title>Deep-cultivation of Planctomycetes and their phenomic and genomic characterization uncovers novel biology.</title>
        <authorList>
            <person name="Wiegand S."/>
            <person name="Jogler M."/>
            <person name="Boedeker C."/>
            <person name="Pinto D."/>
            <person name="Vollmers J."/>
            <person name="Rivas-Marin E."/>
            <person name="Kohn T."/>
            <person name="Peeters S.H."/>
            <person name="Heuer A."/>
            <person name="Rast P."/>
            <person name="Oberbeckmann S."/>
            <person name="Bunk B."/>
            <person name="Jeske O."/>
            <person name="Meyerdierks A."/>
            <person name="Storesund J.E."/>
            <person name="Kallscheuer N."/>
            <person name="Luecker S."/>
            <person name="Lage O.M."/>
            <person name="Pohl T."/>
            <person name="Merkel B.J."/>
            <person name="Hornburger P."/>
            <person name="Mueller R.-W."/>
            <person name="Bruemmer F."/>
            <person name="Labrenz M."/>
            <person name="Spormann A.M."/>
            <person name="Op den Camp H."/>
            <person name="Overmann J."/>
            <person name="Amann R."/>
            <person name="Jetten M.S.M."/>
            <person name="Mascher T."/>
            <person name="Medema M.H."/>
            <person name="Devos D.P."/>
            <person name="Kaster A.-K."/>
            <person name="Ovreas L."/>
            <person name="Rohde M."/>
            <person name="Galperin M.Y."/>
            <person name="Jogler C."/>
        </authorList>
    </citation>
    <scope>NUCLEOTIDE SEQUENCE [LARGE SCALE GENOMIC DNA]</scope>
    <source>
        <strain evidence="3 4">KS4</strain>
    </source>
</reference>
<dbReference type="InterPro" id="IPR051916">
    <property type="entry name" value="GPI-anchor_lipid_remodeler"/>
</dbReference>
<accession>A0A517YSL6</accession>
<dbReference type="PROSITE" id="PS51257">
    <property type="entry name" value="PROKAR_LIPOPROTEIN"/>
    <property type="match status" value="1"/>
</dbReference>
<dbReference type="KEGG" id="pcor:KS4_12740"/>
<dbReference type="InterPro" id="IPR005135">
    <property type="entry name" value="Endo/exonuclease/phosphatase"/>
</dbReference>
<feature type="chain" id="PRO_5022222135" description="Endonuclease/exonuclease/phosphatase domain-containing protein" evidence="1">
    <location>
        <begin position="20"/>
        <end position="283"/>
    </location>
</feature>
<organism evidence="3 4">
    <name type="scientific">Poriferisphaera corsica</name>
    <dbReference type="NCBI Taxonomy" id="2528020"/>
    <lineage>
        <taxon>Bacteria</taxon>
        <taxon>Pseudomonadati</taxon>
        <taxon>Planctomycetota</taxon>
        <taxon>Phycisphaerae</taxon>
        <taxon>Phycisphaerales</taxon>
        <taxon>Phycisphaeraceae</taxon>
        <taxon>Poriferisphaera</taxon>
    </lineage>
</organism>
<evidence type="ECO:0000259" key="2">
    <source>
        <dbReference type="Pfam" id="PF03372"/>
    </source>
</evidence>
<dbReference type="PANTHER" id="PTHR14859">
    <property type="entry name" value="CALCOFLUOR WHITE HYPERSENSITIVE PROTEIN PRECURSOR"/>
    <property type="match status" value="1"/>
</dbReference>
<feature type="domain" description="Endonuclease/exonuclease/phosphatase" evidence="2">
    <location>
        <begin position="42"/>
        <end position="261"/>
    </location>
</feature>